<dbReference type="PANTHER" id="PTHR46696">
    <property type="entry name" value="P450, PUTATIVE (EUROFUNG)-RELATED"/>
    <property type="match status" value="1"/>
</dbReference>
<proteinExistence type="inferred from homology"/>
<dbReference type="OrthoDB" id="3945418at2759"/>
<evidence type="ECO:0000256" key="3">
    <source>
        <dbReference type="ARBA" id="ARBA00022771"/>
    </source>
</evidence>
<protein>
    <recommendedName>
        <fullName evidence="11">C2H2-type domain-containing protein</fullName>
    </recommendedName>
</protein>
<evidence type="ECO:0000259" key="11">
    <source>
        <dbReference type="PROSITE" id="PS50157"/>
    </source>
</evidence>
<sequence>MHRKSLKHPSSSPGFKCSICKRIYSKKEHLQRHERTHTGLKPFKCSICGRGFSRRDVLNRHDLTHRDDEQVACPVEDPGVQSSSQVGPPAFDSVISTHSTNPHSSETSFLEMLASPVDPSPSQIDNRAGVYDASTLLWMDSESMFQNLFSQECSLSDTNIPVPSLLPGISTLCRDTQVLGSEEESHQAINVANSLITNSVSNVTFSPELANLTPSFLDGCLQMFYSKLMPVFPVVHRAASTLRDCKAPILLNAVALGSLFHGSQEAIVKGQSFWKLAHTAIATSWPSMLCQRGENDSCSGAQLVSTAVLGQLYAALSRDQVLRMTSQTFYGMNIHWARYCGMYSNLEAISLPSKDDPPAKKNAVWKRWVARESQLRTLLGLFLVSGVVYQFCGHSISICPFIISLPRPCDSMSFAADTPDKWIEAMMRGTRMGSKMSDLADLLFREADDASDMEQHQPSFLDIKVLIEIIRSLATEVESAEVLLPTSGHSHGSIIRALARLRQHITGTEALTSMERQVCLLRWHTVSLNMVANSARGARRMCYEHGIRQQIFGGETRREKDIDPGRWLQSQASRKSLLHALQIQELASQMPLGVSYDEYLPGALFASATTYASFTLPGKPKVVVPSCPDWNVLLLSDSNELGQESSSVESLSENSSISIRNTKVFLEGRTGVLTTDCEVRNLAYELGLIRHLLRALSLQWGVAHEMADVYPTIMAAIDDFHLIETNNPTEIHAQFDRLRSQCPVAHTSDHGGFWMLSRYDDIKACTTTESSKFISSVKAVIPSDPRGIRRAPLNTDPPAHTPYRRALDRTLKPARIQRLAPLLEKHAEREFRKNVLRQGQGDICADFAAQFSAWTEVTWLNLNDDIAPKLADSASKWINAWRDQNGPETTAQSERIYDIARALFADRQVNPRNPEEDPASSLLLERDAEGKRLSDELLVGCLRQSLVVGMVAPPILIGSMCKHLAEDKELQQRLRKDPSLIPAAVEEFVRLYVPYRGFCRTPNEPVQIHGRSIRVGEPIAMTYAAANRDPAIFDHPHEFILGRPNITLHVGFGKGRHRCAGMPLAKMALQIALRVILQNTMDFDVVGPLQYAQMPEMGITSCPLRVIPRYSD</sequence>
<dbReference type="InterPro" id="IPR002397">
    <property type="entry name" value="Cyt_P450_B"/>
</dbReference>
<accession>A0A1L9UPM8</accession>
<dbReference type="InterPro" id="IPR001128">
    <property type="entry name" value="Cyt_P450"/>
</dbReference>
<dbReference type="InterPro" id="IPR036236">
    <property type="entry name" value="Znf_C2H2_sf"/>
</dbReference>
<comment type="similarity">
    <text evidence="1">Belongs to the cytochrome P450 family.</text>
</comment>
<keyword evidence="3 10" id="KW-0863">Zinc-finger</keyword>
<dbReference type="GO" id="GO:0003677">
    <property type="term" value="F:DNA binding"/>
    <property type="evidence" value="ECO:0007669"/>
    <property type="project" value="InterPro"/>
</dbReference>
<gene>
    <name evidence="12" type="ORF">ASPBRDRAFT_174541</name>
</gene>
<feature type="domain" description="C2H2-type" evidence="11">
    <location>
        <begin position="15"/>
        <end position="42"/>
    </location>
</feature>
<keyword evidence="5" id="KW-0560">Oxidoreductase</keyword>
<dbReference type="GO" id="GO:0004497">
    <property type="term" value="F:monooxygenase activity"/>
    <property type="evidence" value="ECO:0007669"/>
    <property type="project" value="InterPro"/>
</dbReference>
<name>A0A1L9UPM8_ASPBC</name>
<dbReference type="InterPro" id="IPR017972">
    <property type="entry name" value="Cyt_P450_CS"/>
</dbReference>
<dbReference type="VEuPathDB" id="FungiDB:ASPBRDRAFT_174541"/>
<evidence type="ECO:0000256" key="9">
    <source>
        <dbReference type="ARBA" id="ARBA00023242"/>
    </source>
</evidence>
<dbReference type="Pfam" id="PF00096">
    <property type="entry name" value="zf-C2H2"/>
    <property type="match status" value="2"/>
</dbReference>
<evidence type="ECO:0000256" key="8">
    <source>
        <dbReference type="ARBA" id="ARBA00023163"/>
    </source>
</evidence>
<evidence type="ECO:0000256" key="6">
    <source>
        <dbReference type="ARBA" id="ARBA00023004"/>
    </source>
</evidence>
<dbReference type="AlphaFoldDB" id="A0A1L9UPM8"/>
<dbReference type="PANTHER" id="PTHR46696:SF6">
    <property type="entry name" value="P450, PUTATIVE (EUROFUNG)-RELATED"/>
    <property type="match status" value="1"/>
</dbReference>
<dbReference type="PROSITE" id="PS50157">
    <property type="entry name" value="ZINC_FINGER_C2H2_2"/>
    <property type="match status" value="2"/>
</dbReference>
<evidence type="ECO:0000256" key="1">
    <source>
        <dbReference type="ARBA" id="ARBA00010617"/>
    </source>
</evidence>
<evidence type="ECO:0000313" key="12">
    <source>
        <dbReference type="EMBL" id="OJJ73695.1"/>
    </source>
</evidence>
<feature type="domain" description="C2H2-type" evidence="11">
    <location>
        <begin position="43"/>
        <end position="70"/>
    </location>
</feature>
<keyword evidence="8" id="KW-0804">Transcription</keyword>
<dbReference type="FunFam" id="3.30.160.60:FF:002343">
    <property type="entry name" value="Zinc finger protein 33A"/>
    <property type="match status" value="1"/>
</dbReference>
<dbReference type="GeneID" id="93572265"/>
<keyword evidence="9" id="KW-0539">Nucleus</keyword>
<dbReference type="PROSITE" id="PS00086">
    <property type="entry name" value="CYTOCHROME_P450"/>
    <property type="match status" value="1"/>
</dbReference>
<dbReference type="InterPro" id="IPR013087">
    <property type="entry name" value="Znf_C2H2_type"/>
</dbReference>
<dbReference type="Pfam" id="PF04082">
    <property type="entry name" value="Fungal_trans"/>
    <property type="match status" value="1"/>
</dbReference>
<reference evidence="13" key="1">
    <citation type="journal article" date="2017" name="Genome Biol.">
        <title>Comparative genomics reveals high biological diversity and specific adaptations in the industrially and medically important fungal genus Aspergillus.</title>
        <authorList>
            <person name="de Vries R.P."/>
            <person name="Riley R."/>
            <person name="Wiebenga A."/>
            <person name="Aguilar-Osorio G."/>
            <person name="Amillis S."/>
            <person name="Uchima C.A."/>
            <person name="Anderluh G."/>
            <person name="Asadollahi M."/>
            <person name="Askin M."/>
            <person name="Barry K."/>
            <person name="Battaglia E."/>
            <person name="Bayram O."/>
            <person name="Benocci T."/>
            <person name="Braus-Stromeyer S.A."/>
            <person name="Caldana C."/>
            <person name="Canovas D."/>
            <person name="Cerqueira G.C."/>
            <person name="Chen F."/>
            <person name="Chen W."/>
            <person name="Choi C."/>
            <person name="Clum A."/>
            <person name="Dos Santos R.A."/>
            <person name="Damasio A.R."/>
            <person name="Diallinas G."/>
            <person name="Emri T."/>
            <person name="Fekete E."/>
            <person name="Flipphi M."/>
            <person name="Freyberg S."/>
            <person name="Gallo A."/>
            <person name="Gournas C."/>
            <person name="Habgood R."/>
            <person name="Hainaut M."/>
            <person name="Harispe M.L."/>
            <person name="Henrissat B."/>
            <person name="Hilden K.S."/>
            <person name="Hope R."/>
            <person name="Hossain A."/>
            <person name="Karabika E."/>
            <person name="Karaffa L."/>
            <person name="Karanyi Z."/>
            <person name="Krasevec N."/>
            <person name="Kuo A."/>
            <person name="Kusch H."/>
            <person name="LaButti K."/>
            <person name="Lagendijk E.L."/>
            <person name="Lapidus A."/>
            <person name="Levasseur A."/>
            <person name="Lindquist E."/>
            <person name="Lipzen A."/>
            <person name="Logrieco A.F."/>
            <person name="MacCabe A."/>
            <person name="Maekelae M.R."/>
            <person name="Malavazi I."/>
            <person name="Melin P."/>
            <person name="Meyer V."/>
            <person name="Mielnichuk N."/>
            <person name="Miskei M."/>
            <person name="Molnar A.P."/>
            <person name="Mule G."/>
            <person name="Ngan C.Y."/>
            <person name="Orejas M."/>
            <person name="Orosz E."/>
            <person name="Ouedraogo J.P."/>
            <person name="Overkamp K.M."/>
            <person name="Park H.-S."/>
            <person name="Perrone G."/>
            <person name="Piumi F."/>
            <person name="Punt P.J."/>
            <person name="Ram A.F."/>
            <person name="Ramon A."/>
            <person name="Rauscher S."/>
            <person name="Record E."/>
            <person name="Riano-Pachon D.M."/>
            <person name="Robert V."/>
            <person name="Roehrig J."/>
            <person name="Ruller R."/>
            <person name="Salamov A."/>
            <person name="Salih N.S."/>
            <person name="Samson R.A."/>
            <person name="Sandor E."/>
            <person name="Sanguinetti M."/>
            <person name="Schuetze T."/>
            <person name="Sepcic K."/>
            <person name="Shelest E."/>
            <person name="Sherlock G."/>
            <person name="Sophianopoulou V."/>
            <person name="Squina F.M."/>
            <person name="Sun H."/>
            <person name="Susca A."/>
            <person name="Todd R.B."/>
            <person name="Tsang A."/>
            <person name="Unkles S.E."/>
            <person name="van de Wiele N."/>
            <person name="van Rossen-Uffink D."/>
            <person name="Oliveira J.V."/>
            <person name="Vesth T.C."/>
            <person name="Visser J."/>
            <person name="Yu J.-H."/>
            <person name="Zhou M."/>
            <person name="Andersen M.R."/>
            <person name="Archer D.B."/>
            <person name="Baker S.E."/>
            <person name="Benoit I."/>
            <person name="Brakhage A.A."/>
            <person name="Braus G.H."/>
            <person name="Fischer R."/>
            <person name="Frisvad J.C."/>
            <person name="Goldman G.H."/>
            <person name="Houbraken J."/>
            <person name="Oakley B."/>
            <person name="Pocsi I."/>
            <person name="Scazzocchio C."/>
            <person name="Seiboth B."/>
            <person name="vanKuyk P.A."/>
            <person name="Wortman J."/>
            <person name="Dyer P.S."/>
            <person name="Grigoriev I.V."/>
        </authorList>
    </citation>
    <scope>NUCLEOTIDE SEQUENCE [LARGE SCALE GENOMIC DNA]</scope>
    <source>
        <strain evidence="13">CBS 101740 / IMI 381727 / IBT 21946</strain>
    </source>
</reference>
<keyword evidence="6" id="KW-0408">Iron</keyword>
<keyword evidence="4" id="KW-0862">Zinc</keyword>
<dbReference type="Gene3D" id="1.10.630.10">
    <property type="entry name" value="Cytochrome P450"/>
    <property type="match status" value="1"/>
</dbReference>
<dbReference type="SMART" id="SM00355">
    <property type="entry name" value="ZnF_C2H2"/>
    <property type="match status" value="2"/>
</dbReference>
<dbReference type="Gene3D" id="3.30.160.60">
    <property type="entry name" value="Classic Zinc Finger"/>
    <property type="match status" value="2"/>
</dbReference>
<keyword evidence="2" id="KW-0479">Metal-binding</keyword>
<dbReference type="RefSeq" id="XP_067480943.1">
    <property type="nucleotide sequence ID" value="XM_067619777.1"/>
</dbReference>
<organism evidence="12 13">
    <name type="scientific">Aspergillus brasiliensis (strain CBS 101740 / IMI 381727 / IBT 21946)</name>
    <dbReference type="NCBI Taxonomy" id="767769"/>
    <lineage>
        <taxon>Eukaryota</taxon>
        <taxon>Fungi</taxon>
        <taxon>Dikarya</taxon>
        <taxon>Ascomycota</taxon>
        <taxon>Pezizomycotina</taxon>
        <taxon>Eurotiomycetes</taxon>
        <taxon>Eurotiomycetidae</taxon>
        <taxon>Eurotiales</taxon>
        <taxon>Aspergillaceae</taxon>
        <taxon>Aspergillus</taxon>
        <taxon>Aspergillus subgen. Circumdati</taxon>
    </lineage>
</organism>
<dbReference type="SUPFAM" id="SSF48264">
    <property type="entry name" value="Cytochrome P450"/>
    <property type="match status" value="1"/>
</dbReference>
<dbReference type="PROSITE" id="PS00028">
    <property type="entry name" value="ZINC_FINGER_C2H2_1"/>
    <property type="match status" value="2"/>
</dbReference>
<dbReference type="GO" id="GO:0008270">
    <property type="term" value="F:zinc ion binding"/>
    <property type="evidence" value="ECO:0007669"/>
    <property type="project" value="UniProtKB-KW"/>
</dbReference>
<dbReference type="STRING" id="767769.A0A1L9UPM8"/>
<dbReference type="GO" id="GO:0005506">
    <property type="term" value="F:iron ion binding"/>
    <property type="evidence" value="ECO:0007669"/>
    <property type="project" value="InterPro"/>
</dbReference>
<dbReference type="GO" id="GO:0006351">
    <property type="term" value="P:DNA-templated transcription"/>
    <property type="evidence" value="ECO:0007669"/>
    <property type="project" value="InterPro"/>
</dbReference>
<evidence type="ECO:0000313" key="13">
    <source>
        <dbReference type="Proteomes" id="UP000184499"/>
    </source>
</evidence>
<dbReference type="GO" id="GO:0020037">
    <property type="term" value="F:heme binding"/>
    <property type="evidence" value="ECO:0007669"/>
    <property type="project" value="InterPro"/>
</dbReference>
<keyword evidence="13" id="KW-1185">Reference proteome</keyword>
<dbReference type="InterPro" id="IPR007219">
    <property type="entry name" value="XnlR_reg_dom"/>
</dbReference>
<dbReference type="GO" id="GO:0016705">
    <property type="term" value="F:oxidoreductase activity, acting on paired donors, with incorporation or reduction of molecular oxygen"/>
    <property type="evidence" value="ECO:0007669"/>
    <property type="project" value="InterPro"/>
</dbReference>
<dbReference type="SUPFAM" id="SSF57667">
    <property type="entry name" value="beta-beta-alpha zinc fingers"/>
    <property type="match status" value="1"/>
</dbReference>
<evidence type="ECO:0000256" key="2">
    <source>
        <dbReference type="ARBA" id="ARBA00022723"/>
    </source>
</evidence>
<dbReference type="Proteomes" id="UP000184499">
    <property type="component" value="Unassembled WGS sequence"/>
</dbReference>
<keyword evidence="7" id="KW-0805">Transcription regulation</keyword>
<dbReference type="EMBL" id="KV878682">
    <property type="protein sequence ID" value="OJJ73695.1"/>
    <property type="molecule type" value="Genomic_DNA"/>
</dbReference>
<dbReference type="InterPro" id="IPR036396">
    <property type="entry name" value="Cyt_P450_sf"/>
</dbReference>
<evidence type="ECO:0000256" key="4">
    <source>
        <dbReference type="ARBA" id="ARBA00022833"/>
    </source>
</evidence>
<evidence type="ECO:0000256" key="10">
    <source>
        <dbReference type="PROSITE-ProRule" id="PRU00042"/>
    </source>
</evidence>
<evidence type="ECO:0000256" key="7">
    <source>
        <dbReference type="ARBA" id="ARBA00023015"/>
    </source>
</evidence>
<evidence type="ECO:0000256" key="5">
    <source>
        <dbReference type="ARBA" id="ARBA00023002"/>
    </source>
</evidence>
<dbReference type="PRINTS" id="PR00359">
    <property type="entry name" value="BP450"/>
</dbReference>
<dbReference type="Pfam" id="PF00067">
    <property type="entry name" value="p450"/>
    <property type="match status" value="1"/>
</dbReference>